<reference evidence="6" key="1">
    <citation type="journal article" date="2013" name="Genome Biol.">
        <title>Draft genome of the mountain pine beetle, Dendroctonus ponderosae Hopkins, a major forest pest.</title>
        <authorList>
            <person name="Keeling C.I."/>
            <person name="Yuen M.M."/>
            <person name="Liao N.Y."/>
            <person name="Docking T.R."/>
            <person name="Chan S.K."/>
            <person name="Taylor G.A."/>
            <person name="Palmquist D.L."/>
            <person name="Jackman S.D."/>
            <person name="Nguyen A."/>
            <person name="Li M."/>
            <person name="Henderson H."/>
            <person name="Janes J.K."/>
            <person name="Zhao Y."/>
            <person name="Pandoh P."/>
            <person name="Moore R."/>
            <person name="Sperling F.A."/>
            <person name="Huber D.P."/>
            <person name="Birol I."/>
            <person name="Jones S.J."/>
            <person name="Bohlmann J."/>
        </authorList>
    </citation>
    <scope>NUCLEOTIDE SEQUENCE</scope>
</reference>
<evidence type="ECO:0000313" key="6">
    <source>
        <dbReference type="Proteomes" id="UP000019118"/>
    </source>
</evidence>
<accession>A0AAR5PN56</accession>
<dbReference type="Pfam" id="PF00379">
    <property type="entry name" value="Chitin_bind_4"/>
    <property type="match status" value="1"/>
</dbReference>
<dbReference type="GO" id="GO:0031012">
    <property type="term" value="C:extracellular matrix"/>
    <property type="evidence" value="ECO:0007669"/>
    <property type="project" value="TreeGrafter"/>
</dbReference>
<keyword evidence="6" id="KW-1185">Reference proteome</keyword>
<feature type="region of interest" description="Disordered" evidence="3">
    <location>
        <begin position="95"/>
        <end position="119"/>
    </location>
</feature>
<keyword evidence="1 2" id="KW-0193">Cuticle</keyword>
<dbReference type="PANTHER" id="PTHR12236">
    <property type="entry name" value="STRUCTURAL CONTITUENT OF CUTICLE"/>
    <property type="match status" value="1"/>
</dbReference>
<dbReference type="InterPro" id="IPR051217">
    <property type="entry name" value="Insect_Cuticle_Struc_Prot"/>
</dbReference>
<proteinExistence type="predicted"/>
<protein>
    <submittedName>
        <fullName evidence="5">Uncharacterized protein</fullName>
    </submittedName>
</protein>
<dbReference type="GO" id="GO:0005615">
    <property type="term" value="C:extracellular space"/>
    <property type="evidence" value="ECO:0007669"/>
    <property type="project" value="TreeGrafter"/>
</dbReference>
<feature type="chain" id="PRO_5043523829" evidence="4">
    <location>
        <begin position="21"/>
        <end position="119"/>
    </location>
</feature>
<reference evidence="5" key="2">
    <citation type="submission" date="2024-08" db="UniProtKB">
        <authorList>
            <consortium name="EnsemblMetazoa"/>
        </authorList>
    </citation>
    <scope>IDENTIFICATION</scope>
</reference>
<feature type="region of interest" description="Disordered" evidence="3">
    <location>
        <begin position="42"/>
        <end position="78"/>
    </location>
</feature>
<evidence type="ECO:0000256" key="3">
    <source>
        <dbReference type="SAM" id="MobiDB-lite"/>
    </source>
</evidence>
<dbReference type="InterPro" id="IPR000618">
    <property type="entry name" value="Insect_cuticle"/>
</dbReference>
<dbReference type="PANTHER" id="PTHR12236:SF95">
    <property type="entry name" value="CUTICULAR PROTEIN 76BD, ISOFORM C-RELATED"/>
    <property type="match status" value="1"/>
</dbReference>
<dbReference type="EnsemblMetazoa" id="XM_019906793.1">
    <property type="protein sequence ID" value="XP_019762352.1"/>
    <property type="gene ID" value="LOC109539183"/>
</dbReference>
<dbReference type="PRINTS" id="PR00947">
    <property type="entry name" value="CUTICLE"/>
</dbReference>
<sequence length="119" mass="13780">MNNFIVLTSVLACLIVAAYGDHHHHHHHHHHMVPHYHFKYGVHDPHTHDHKEQEEHRHHDDVHGSYHLDEPDGTKREVKYTSDKHDGFQALVKREGHAKHPHGATSYVGTTHWGHGSGR</sequence>
<dbReference type="GO" id="GO:0042302">
    <property type="term" value="F:structural constituent of cuticle"/>
    <property type="evidence" value="ECO:0007669"/>
    <property type="project" value="UniProtKB-UniRule"/>
</dbReference>
<dbReference type="AlphaFoldDB" id="A0AAR5PN56"/>
<dbReference type="Proteomes" id="UP000019118">
    <property type="component" value="Unassembled WGS sequence"/>
</dbReference>
<keyword evidence="4" id="KW-0732">Signal</keyword>
<evidence type="ECO:0000256" key="1">
    <source>
        <dbReference type="ARBA" id="ARBA00022460"/>
    </source>
</evidence>
<name>A0AAR5PN56_DENPD</name>
<evidence type="ECO:0000256" key="4">
    <source>
        <dbReference type="SAM" id="SignalP"/>
    </source>
</evidence>
<dbReference type="PROSITE" id="PS51155">
    <property type="entry name" value="CHIT_BIND_RR_2"/>
    <property type="match status" value="1"/>
</dbReference>
<organism evidence="5 6">
    <name type="scientific">Dendroctonus ponderosae</name>
    <name type="common">Mountain pine beetle</name>
    <dbReference type="NCBI Taxonomy" id="77166"/>
    <lineage>
        <taxon>Eukaryota</taxon>
        <taxon>Metazoa</taxon>
        <taxon>Ecdysozoa</taxon>
        <taxon>Arthropoda</taxon>
        <taxon>Hexapoda</taxon>
        <taxon>Insecta</taxon>
        <taxon>Pterygota</taxon>
        <taxon>Neoptera</taxon>
        <taxon>Endopterygota</taxon>
        <taxon>Coleoptera</taxon>
        <taxon>Polyphaga</taxon>
        <taxon>Cucujiformia</taxon>
        <taxon>Curculionidae</taxon>
        <taxon>Scolytinae</taxon>
        <taxon>Dendroctonus</taxon>
    </lineage>
</organism>
<evidence type="ECO:0000256" key="2">
    <source>
        <dbReference type="PROSITE-ProRule" id="PRU00497"/>
    </source>
</evidence>
<feature type="signal peptide" evidence="4">
    <location>
        <begin position="1"/>
        <end position="20"/>
    </location>
</feature>
<evidence type="ECO:0000313" key="5">
    <source>
        <dbReference type="EnsemblMetazoa" id="XP_019762352.1"/>
    </source>
</evidence>